<feature type="region of interest" description="Disordered" evidence="2">
    <location>
        <begin position="361"/>
        <end position="397"/>
    </location>
</feature>
<dbReference type="GO" id="GO:0001228">
    <property type="term" value="F:DNA-binding transcription activator activity, RNA polymerase II-specific"/>
    <property type="evidence" value="ECO:0007669"/>
    <property type="project" value="TreeGrafter"/>
</dbReference>
<feature type="non-terminal residue" evidence="4">
    <location>
        <position position="786"/>
    </location>
</feature>
<proteinExistence type="predicted"/>
<evidence type="ECO:0000259" key="3">
    <source>
        <dbReference type="PROSITE" id="PS51968"/>
    </source>
</evidence>
<dbReference type="InParanoid" id="A0A6L2Q9Y3"/>
<sequence length="786" mass="84642">MVMVVYRARRFCEQKKQQSRQRKSRRADDPATYTPSAVTKPPDPVCVRKPFSNYSPQMRVLKGAEVQGILNDLAGIMDLPYPESETLETPMQLPVSNGDQVGNKVQTWSDPISPASSAAEVASDDNGADDLLLWPSELKLAFNNVKNNLTVAVNNTSASVSDGITVSGGRKRKMWDNTDSPVAKVPTPSPQDRQQMNPADDQQMVVTEPRMARECGNGSSVKLMTTVGRLKDNKDPLSGISTPVVSGAVQGKDKVKKGDSGSSASRMNSWQVEDIADNLAADLDGSLSGLGVDLSTAPYSMSEALLALPSLTVFKQEAPSPSSQNDAGPKFIKRLIHLPASPFQFVTENDSFSIRLQQASPNTGVTGVGEADSNTPTSGTKSGAVNKNSSSGASSPLHQLLQQNSSAFSTNVSTTGLSSSPTHHLQLDTCGSVSQAIVGSTTSTHSVLSHIENFQPRNAGLVTTSSSSPSSLNSSSAHHDLGVDCRFQYVLAAATSIATKVNEETLTYLNQGQSYEIKLKKLGELSAYRGKILKSMIRICFHERRLQYMEREQMAAWQASRPGDRIVEVDIPLSYGIYDVVQDQCLLNTVEFLWDPTKEVGVYIKVNCISTEFTPKKHGGEKGVPFRIQVETYLQGEGTLKRLHAAACQIKVFKLKGADRKHKQDREKILKRPPLEQEKFQPSYDCTVFNDIATESLNSTPLSSAVTSTSPTAASFSPQSENHGNQPRGGRGTPTDNSSVTPVAIVTAKEEHSSQPVVANLAALPAPATNAVLPDSQPLAAVSELP</sequence>
<dbReference type="Proteomes" id="UP000502823">
    <property type="component" value="Unassembled WGS sequence"/>
</dbReference>
<evidence type="ECO:0000256" key="2">
    <source>
        <dbReference type="SAM" id="MobiDB-lite"/>
    </source>
</evidence>
<dbReference type="PROSITE" id="PS51968">
    <property type="entry name" value="GRH_CP2_DB"/>
    <property type="match status" value="1"/>
</dbReference>
<evidence type="ECO:0000313" key="5">
    <source>
        <dbReference type="Proteomes" id="UP000502823"/>
    </source>
</evidence>
<dbReference type="InterPro" id="IPR007604">
    <property type="entry name" value="CP2"/>
</dbReference>
<keyword evidence="1" id="KW-0238">DNA-binding</keyword>
<organism evidence="4 5">
    <name type="scientific">Coptotermes formosanus</name>
    <name type="common">Formosan subterranean termite</name>
    <dbReference type="NCBI Taxonomy" id="36987"/>
    <lineage>
        <taxon>Eukaryota</taxon>
        <taxon>Metazoa</taxon>
        <taxon>Ecdysozoa</taxon>
        <taxon>Arthropoda</taxon>
        <taxon>Hexapoda</taxon>
        <taxon>Insecta</taxon>
        <taxon>Pterygota</taxon>
        <taxon>Neoptera</taxon>
        <taxon>Polyneoptera</taxon>
        <taxon>Dictyoptera</taxon>
        <taxon>Blattodea</taxon>
        <taxon>Blattoidea</taxon>
        <taxon>Termitoidae</taxon>
        <taxon>Rhinotermitidae</taxon>
        <taxon>Coptotermes</taxon>
    </lineage>
</organism>
<feature type="region of interest" description="Disordered" evidence="2">
    <location>
        <begin position="701"/>
        <end position="743"/>
    </location>
</feature>
<protein>
    <recommendedName>
        <fullName evidence="3">Grh/CP2 DB domain-containing protein</fullName>
    </recommendedName>
</protein>
<feature type="region of interest" description="Disordered" evidence="2">
    <location>
        <begin position="14"/>
        <end position="44"/>
    </location>
</feature>
<reference evidence="5" key="1">
    <citation type="submission" date="2020-01" db="EMBL/GenBank/DDBJ databases">
        <title>Draft genome sequence of the Termite Coptotermes fromosanus.</title>
        <authorList>
            <person name="Itakura S."/>
            <person name="Yosikawa Y."/>
            <person name="Umezawa K."/>
        </authorList>
    </citation>
    <scope>NUCLEOTIDE SEQUENCE [LARGE SCALE GENOMIC DNA]</scope>
</reference>
<keyword evidence="5" id="KW-1185">Reference proteome</keyword>
<dbReference type="Pfam" id="PF04516">
    <property type="entry name" value="CP2"/>
    <property type="match status" value="1"/>
</dbReference>
<dbReference type="GO" id="GO:0005634">
    <property type="term" value="C:nucleus"/>
    <property type="evidence" value="ECO:0007669"/>
    <property type="project" value="UniProtKB-SubCell"/>
</dbReference>
<feature type="compositionally biased region" description="Polar residues" evidence="2">
    <location>
        <begin position="372"/>
        <end position="397"/>
    </location>
</feature>
<evidence type="ECO:0000313" key="4">
    <source>
        <dbReference type="EMBL" id="GFG39748.1"/>
    </source>
</evidence>
<dbReference type="PANTHER" id="PTHR11037">
    <property type="entry name" value="TRANSCRIPTION FACTOR CP2"/>
    <property type="match status" value="1"/>
</dbReference>
<feature type="domain" description="Grh/CP2 DB" evidence="3">
    <location>
        <begin position="483"/>
        <end position="715"/>
    </location>
</feature>
<feature type="region of interest" description="Disordered" evidence="2">
    <location>
        <begin position="170"/>
        <end position="198"/>
    </location>
</feature>
<feature type="compositionally biased region" description="Low complexity" evidence="2">
    <location>
        <begin position="701"/>
        <end position="720"/>
    </location>
</feature>
<dbReference type="OrthoDB" id="9996779at2759"/>
<evidence type="ECO:0000256" key="1">
    <source>
        <dbReference type="PROSITE-ProRule" id="PRU01313"/>
    </source>
</evidence>
<dbReference type="PANTHER" id="PTHR11037:SF21">
    <property type="entry name" value="GEMINI, ISOFORM C"/>
    <property type="match status" value="1"/>
</dbReference>
<accession>A0A6L2Q9Y3</accession>
<dbReference type="AlphaFoldDB" id="A0A6L2Q9Y3"/>
<gene>
    <name evidence="4" type="ORF">Cfor_08772</name>
</gene>
<name>A0A6L2Q9Y3_COPFO</name>
<dbReference type="GO" id="GO:0000978">
    <property type="term" value="F:RNA polymerase II cis-regulatory region sequence-specific DNA binding"/>
    <property type="evidence" value="ECO:0007669"/>
    <property type="project" value="TreeGrafter"/>
</dbReference>
<comment type="caution">
    <text evidence="4">The sequence shown here is derived from an EMBL/GenBank/DDBJ whole genome shotgun (WGS) entry which is preliminary data.</text>
</comment>
<dbReference type="InterPro" id="IPR040167">
    <property type="entry name" value="TF_CP2-like"/>
</dbReference>
<dbReference type="EMBL" id="BLKM01001059">
    <property type="protein sequence ID" value="GFG39748.1"/>
    <property type="molecule type" value="Genomic_DNA"/>
</dbReference>
<comment type="subcellular location">
    <subcellularLocation>
        <location evidence="1">Nucleus</location>
    </subcellularLocation>
</comment>
<keyword evidence="1" id="KW-0539">Nucleus</keyword>